<dbReference type="OrthoDB" id="281037at2157"/>
<dbReference type="EMBL" id="FNFE01000005">
    <property type="protein sequence ID" value="SDK53421.1"/>
    <property type="molecule type" value="Genomic_DNA"/>
</dbReference>
<dbReference type="CDD" id="cd00293">
    <property type="entry name" value="USP-like"/>
    <property type="match status" value="1"/>
</dbReference>
<evidence type="ECO:0000256" key="1">
    <source>
        <dbReference type="ARBA" id="ARBA00008791"/>
    </source>
</evidence>
<organism evidence="3 4">
    <name type="scientific">Natronorubrum texcoconense</name>
    <dbReference type="NCBI Taxonomy" id="1095776"/>
    <lineage>
        <taxon>Archaea</taxon>
        <taxon>Methanobacteriati</taxon>
        <taxon>Methanobacteriota</taxon>
        <taxon>Stenosarchaea group</taxon>
        <taxon>Halobacteria</taxon>
        <taxon>Halobacteriales</taxon>
        <taxon>Natrialbaceae</taxon>
        <taxon>Natronorubrum</taxon>
    </lineage>
</organism>
<dbReference type="Proteomes" id="UP000198882">
    <property type="component" value="Unassembled WGS sequence"/>
</dbReference>
<feature type="domain" description="UspA" evidence="2">
    <location>
        <begin position="3"/>
        <end position="145"/>
    </location>
</feature>
<evidence type="ECO:0000259" key="2">
    <source>
        <dbReference type="Pfam" id="PF00582"/>
    </source>
</evidence>
<dbReference type="SUPFAM" id="SSF52402">
    <property type="entry name" value="Adenine nucleotide alpha hydrolases-like"/>
    <property type="match status" value="1"/>
</dbReference>
<reference evidence="4" key="1">
    <citation type="submission" date="2016-10" db="EMBL/GenBank/DDBJ databases">
        <authorList>
            <person name="Varghese N."/>
            <person name="Submissions S."/>
        </authorList>
    </citation>
    <scope>NUCLEOTIDE SEQUENCE [LARGE SCALE GENOMIC DNA]</scope>
    <source>
        <strain evidence="4">B4,CECT 8067,JCM 17497</strain>
    </source>
</reference>
<dbReference type="PRINTS" id="PR01438">
    <property type="entry name" value="UNVRSLSTRESS"/>
</dbReference>
<protein>
    <submittedName>
        <fullName evidence="3">Nucleotide-binding universal stress protein, UspA family</fullName>
    </submittedName>
</protein>
<dbReference type="STRING" id="1095776.SAMN04515672_3265"/>
<name>A0A1G9CP07_9EURY</name>
<comment type="similarity">
    <text evidence="1">Belongs to the universal stress protein A family.</text>
</comment>
<keyword evidence="4" id="KW-1185">Reference proteome</keyword>
<dbReference type="AlphaFoldDB" id="A0A1G9CP07"/>
<dbReference type="InterPro" id="IPR006016">
    <property type="entry name" value="UspA"/>
</dbReference>
<proteinExistence type="inferred from homology"/>
<evidence type="ECO:0000313" key="4">
    <source>
        <dbReference type="Proteomes" id="UP000198882"/>
    </source>
</evidence>
<gene>
    <name evidence="3" type="ORF">SAMN04515672_3265</name>
</gene>
<dbReference type="RefSeq" id="WP_090309263.1">
    <property type="nucleotide sequence ID" value="NZ_FNFE01000005.1"/>
</dbReference>
<accession>A0A1G9CP07</accession>
<dbReference type="PANTHER" id="PTHR46268">
    <property type="entry name" value="STRESS RESPONSE PROTEIN NHAX"/>
    <property type="match status" value="1"/>
</dbReference>
<dbReference type="PANTHER" id="PTHR46268:SF6">
    <property type="entry name" value="UNIVERSAL STRESS PROTEIN UP12"/>
    <property type="match status" value="1"/>
</dbReference>
<dbReference type="InterPro" id="IPR014729">
    <property type="entry name" value="Rossmann-like_a/b/a_fold"/>
</dbReference>
<evidence type="ECO:0000313" key="3">
    <source>
        <dbReference type="EMBL" id="SDK53421.1"/>
    </source>
</evidence>
<dbReference type="Gene3D" id="3.40.50.620">
    <property type="entry name" value="HUPs"/>
    <property type="match status" value="1"/>
</dbReference>
<dbReference type="Pfam" id="PF00582">
    <property type="entry name" value="Usp"/>
    <property type="match status" value="1"/>
</dbReference>
<sequence>MYQIVIPVDEDETRAKNAAEFVTELTDESGLDVDTERISVSIVNVFKEFKAIDEGGNVKSKDLYDEDALPESMVIVRDALVAAGVSVDLERRHGDPADEIVEYADSVDADTIIVPGRKRSPVGKAVFGSVTQDVILDSDRPVTIV</sequence>
<dbReference type="InterPro" id="IPR006015">
    <property type="entry name" value="Universal_stress_UspA"/>
</dbReference>